<dbReference type="PANTHER" id="PTHR38342:SF1">
    <property type="entry name" value="SLR5037 PROTEIN"/>
    <property type="match status" value="1"/>
</dbReference>
<dbReference type="AlphaFoldDB" id="A0A286G9Q6"/>
<evidence type="ECO:0000259" key="1">
    <source>
        <dbReference type="Pfam" id="PF03625"/>
    </source>
</evidence>
<dbReference type="Gene3D" id="3.30.310.70">
    <property type="entry name" value="TT1751-like domain"/>
    <property type="match status" value="1"/>
</dbReference>
<dbReference type="EMBL" id="OCNJ01000002">
    <property type="protein sequence ID" value="SOD92235.1"/>
    <property type="molecule type" value="Genomic_DNA"/>
</dbReference>
<dbReference type="RefSeq" id="WP_097278087.1">
    <property type="nucleotide sequence ID" value="NZ_OCNJ01000002.1"/>
</dbReference>
<dbReference type="InterPro" id="IPR016796">
    <property type="entry name" value="UCP021774"/>
</dbReference>
<reference evidence="2 3" key="1">
    <citation type="submission" date="2017-09" db="EMBL/GenBank/DDBJ databases">
        <authorList>
            <person name="Ehlers B."/>
            <person name="Leendertz F.H."/>
        </authorList>
    </citation>
    <scope>NUCLEOTIDE SEQUENCE [LARGE SCALE GENOMIC DNA]</scope>
    <source>
        <strain evidence="2 3">USBA 140</strain>
    </source>
</reference>
<dbReference type="CDD" id="cd14797">
    <property type="entry name" value="DUF302"/>
    <property type="match status" value="1"/>
</dbReference>
<dbReference type="Proteomes" id="UP000219621">
    <property type="component" value="Unassembled WGS sequence"/>
</dbReference>
<keyword evidence="3" id="KW-1185">Reference proteome</keyword>
<dbReference type="OrthoDB" id="9791067at2"/>
<feature type="domain" description="DUF302" evidence="1">
    <location>
        <begin position="36"/>
        <end position="99"/>
    </location>
</feature>
<dbReference type="PANTHER" id="PTHR38342">
    <property type="entry name" value="SLR5037 PROTEIN"/>
    <property type="match status" value="1"/>
</dbReference>
<evidence type="ECO:0000313" key="2">
    <source>
        <dbReference type="EMBL" id="SOD92235.1"/>
    </source>
</evidence>
<dbReference type="PIRSF" id="PIRSF021774">
    <property type="entry name" value="UCP021774"/>
    <property type="match status" value="1"/>
</dbReference>
<dbReference type="Pfam" id="PF03625">
    <property type="entry name" value="DUF302"/>
    <property type="match status" value="1"/>
</dbReference>
<protein>
    <submittedName>
        <fullName evidence="2">Uncharacterized conserved protein, DUF302 family</fullName>
    </submittedName>
</protein>
<dbReference type="InterPro" id="IPR035923">
    <property type="entry name" value="TT1751-like_sf"/>
</dbReference>
<name>A0A286G9Q6_9PROT</name>
<gene>
    <name evidence="2" type="ORF">SAMN05421508_102332</name>
</gene>
<proteinExistence type="predicted"/>
<evidence type="ECO:0000313" key="3">
    <source>
        <dbReference type="Proteomes" id="UP000219621"/>
    </source>
</evidence>
<dbReference type="InterPro" id="IPR005180">
    <property type="entry name" value="DUF302"/>
</dbReference>
<dbReference type="SUPFAM" id="SSF103247">
    <property type="entry name" value="TT1751-like"/>
    <property type="match status" value="1"/>
</dbReference>
<sequence length="129" mass="13455">MTYTFTRTLPGIAFDAAVERVTDALKQDGFGVLTEIDVQAVLRQKIGAEVAPYRILGACNPTLAHKALTAEPHIGTMLPCNVVVRETEDGTVEVAAVDPAASMRAVDNPALAAVAGEVGGRLKAIVDGL</sequence>
<accession>A0A286G9Q6</accession>
<organism evidence="2 3">
    <name type="scientific">Caenispirillum bisanense</name>
    <dbReference type="NCBI Taxonomy" id="414052"/>
    <lineage>
        <taxon>Bacteria</taxon>
        <taxon>Pseudomonadati</taxon>
        <taxon>Pseudomonadota</taxon>
        <taxon>Alphaproteobacteria</taxon>
        <taxon>Rhodospirillales</taxon>
        <taxon>Novispirillaceae</taxon>
        <taxon>Caenispirillum</taxon>
    </lineage>
</organism>